<feature type="transmembrane region" description="Helical" evidence="1">
    <location>
        <begin position="46"/>
        <end position="64"/>
    </location>
</feature>
<evidence type="ECO:0008006" key="4">
    <source>
        <dbReference type="Google" id="ProtNLM"/>
    </source>
</evidence>
<accession>A0A8J2V181</accession>
<gene>
    <name evidence="2" type="ORF">GCM10011342_09940</name>
</gene>
<feature type="transmembrane region" description="Helical" evidence="1">
    <location>
        <begin position="330"/>
        <end position="348"/>
    </location>
</feature>
<feature type="transmembrane region" description="Helical" evidence="1">
    <location>
        <begin position="305"/>
        <end position="323"/>
    </location>
</feature>
<evidence type="ECO:0000256" key="1">
    <source>
        <dbReference type="SAM" id="Phobius"/>
    </source>
</evidence>
<feature type="transmembrane region" description="Helical" evidence="1">
    <location>
        <begin position="117"/>
        <end position="135"/>
    </location>
</feature>
<organism evidence="2 3">
    <name type="scientific">Aquisalinus flavus</name>
    <dbReference type="NCBI Taxonomy" id="1526572"/>
    <lineage>
        <taxon>Bacteria</taxon>
        <taxon>Pseudomonadati</taxon>
        <taxon>Pseudomonadota</taxon>
        <taxon>Alphaproteobacteria</taxon>
        <taxon>Parvularculales</taxon>
        <taxon>Parvularculaceae</taxon>
        <taxon>Aquisalinus</taxon>
    </lineage>
</organism>
<keyword evidence="3" id="KW-1185">Reference proteome</keyword>
<reference evidence="2" key="2">
    <citation type="submission" date="2020-09" db="EMBL/GenBank/DDBJ databases">
        <authorList>
            <person name="Sun Q."/>
            <person name="Zhou Y."/>
        </authorList>
    </citation>
    <scope>NUCLEOTIDE SEQUENCE</scope>
    <source>
        <strain evidence="2">CGMCC 1.12921</strain>
    </source>
</reference>
<reference evidence="2" key="1">
    <citation type="journal article" date="2014" name="Int. J. Syst. Evol. Microbiol.">
        <title>Complete genome sequence of Corynebacterium casei LMG S-19264T (=DSM 44701T), isolated from a smear-ripened cheese.</title>
        <authorList>
            <consortium name="US DOE Joint Genome Institute (JGI-PGF)"/>
            <person name="Walter F."/>
            <person name="Albersmeier A."/>
            <person name="Kalinowski J."/>
            <person name="Ruckert C."/>
        </authorList>
    </citation>
    <scope>NUCLEOTIDE SEQUENCE</scope>
    <source>
        <strain evidence="2">CGMCC 1.12921</strain>
    </source>
</reference>
<feature type="transmembrane region" description="Helical" evidence="1">
    <location>
        <begin position="147"/>
        <end position="178"/>
    </location>
</feature>
<feature type="transmembrane region" description="Helical" evidence="1">
    <location>
        <begin position="236"/>
        <end position="258"/>
    </location>
</feature>
<sequence length="485" mass="52650">MALYSILALVIAATLISRYVVGILVHDQAELVVYSQTLSWTYDEQMPVLTWLTTLLLNITSYFILVPDIVKYAGVVAAVIVIFRMTQTMTGSGRAGFIAATAMFLIPTMNEDMLREYTHTASLIAFSVGSFAFFIGRDGLRMPTSLVFLALVWAGGLLSKYTMLLIMAGQIGAFVFLIRPPRETIVRLLVAALGAVAIASPIYLLMVFNQAPVQTGLSEFLATGEGSRRLAGMIDFASSMLMEGGLMFLALWIAGSRLGKTSVSRAQPGYGIIRSERFFLVSTAMVLGLFCVVILVANVDVVRDRWLAPAMIMLAPVAASWFSRAHGNRTNLLVAVFLGIWLIAFGTMRAAEPFIDGATGEYSVENHPYTFIADEALVKAAGHDAILSNSAHFAATLKAREPRLRVYAPKTQGNIPADAASILIVSTFTRADNAIVLGAEWQCDEEEMRAAPLRFARNATFPYGYQVCHKEYQAGSPAGAPMPPA</sequence>
<proteinExistence type="predicted"/>
<evidence type="ECO:0000313" key="2">
    <source>
        <dbReference type="EMBL" id="GGD02955.1"/>
    </source>
</evidence>
<dbReference type="EMBL" id="BMGH01000001">
    <property type="protein sequence ID" value="GGD02955.1"/>
    <property type="molecule type" value="Genomic_DNA"/>
</dbReference>
<keyword evidence="1" id="KW-0812">Transmembrane</keyword>
<dbReference type="Proteomes" id="UP000613582">
    <property type="component" value="Unassembled WGS sequence"/>
</dbReference>
<dbReference type="AlphaFoldDB" id="A0A8J2V181"/>
<comment type="caution">
    <text evidence="2">The sequence shown here is derived from an EMBL/GenBank/DDBJ whole genome shotgun (WGS) entry which is preliminary data.</text>
</comment>
<feature type="transmembrane region" description="Helical" evidence="1">
    <location>
        <begin position="278"/>
        <end position="299"/>
    </location>
</feature>
<evidence type="ECO:0000313" key="3">
    <source>
        <dbReference type="Proteomes" id="UP000613582"/>
    </source>
</evidence>
<name>A0A8J2V181_9PROT</name>
<keyword evidence="1" id="KW-0472">Membrane</keyword>
<keyword evidence="1" id="KW-1133">Transmembrane helix</keyword>
<protein>
    <recommendedName>
        <fullName evidence="4">Glycosyltransferase RgtA/B/C/D-like domain-containing protein</fullName>
    </recommendedName>
</protein>
<feature type="transmembrane region" description="Helical" evidence="1">
    <location>
        <begin position="185"/>
        <end position="208"/>
    </location>
</feature>